<proteinExistence type="predicted"/>
<accession>A0A6C0CES0</accession>
<dbReference type="EMBL" id="MN739390">
    <property type="protein sequence ID" value="QHT02075.1"/>
    <property type="molecule type" value="Genomic_DNA"/>
</dbReference>
<protein>
    <submittedName>
        <fullName evidence="1">Uncharacterized protein</fullName>
    </submittedName>
</protein>
<sequence length="99" mass="11277">MSAFAATATSATTATTYSRSYTTVYPTSVSANRISYRAFNSYANKSEDFENVSKIPRNLKKADYNSNNSKKFSLKCKDARLSYKNRRSINKDWKDFNQA</sequence>
<dbReference type="AlphaFoldDB" id="A0A6C0CES0"/>
<evidence type="ECO:0000313" key="1">
    <source>
        <dbReference type="EMBL" id="QHT02075.1"/>
    </source>
</evidence>
<reference evidence="1" key="1">
    <citation type="journal article" date="2020" name="Nature">
        <title>Giant virus diversity and host interactions through global metagenomics.</title>
        <authorList>
            <person name="Schulz F."/>
            <person name="Roux S."/>
            <person name="Paez-Espino D."/>
            <person name="Jungbluth S."/>
            <person name="Walsh D.A."/>
            <person name="Denef V.J."/>
            <person name="McMahon K.D."/>
            <person name="Konstantinidis K.T."/>
            <person name="Eloe-Fadrosh E.A."/>
            <person name="Kyrpides N.C."/>
            <person name="Woyke T."/>
        </authorList>
    </citation>
    <scope>NUCLEOTIDE SEQUENCE</scope>
    <source>
        <strain evidence="1">GVMAG-M-3300020565-3</strain>
    </source>
</reference>
<organism evidence="1">
    <name type="scientific">viral metagenome</name>
    <dbReference type="NCBI Taxonomy" id="1070528"/>
    <lineage>
        <taxon>unclassified sequences</taxon>
        <taxon>metagenomes</taxon>
        <taxon>organismal metagenomes</taxon>
    </lineage>
</organism>
<name>A0A6C0CES0_9ZZZZ</name>